<dbReference type="GeneID" id="95977843"/>
<dbReference type="SUPFAM" id="SSF49899">
    <property type="entry name" value="Concanavalin A-like lectins/glucanases"/>
    <property type="match status" value="1"/>
</dbReference>
<feature type="signal peptide" evidence="2">
    <location>
        <begin position="1"/>
        <end position="25"/>
    </location>
</feature>
<gene>
    <name evidence="4" type="ORF">AAFC00_004143</name>
</gene>
<evidence type="ECO:0000313" key="4">
    <source>
        <dbReference type="EMBL" id="KAL1306013.1"/>
    </source>
</evidence>
<keyword evidence="2" id="KW-0732">Signal</keyword>
<evidence type="ECO:0000256" key="1">
    <source>
        <dbReference type="SAM" id="Phobius"/>
    </source>
</evidence>
<keyword evidence="1" id="KW-0812">Transmembrane</keyword>
<feature type="domain" description="GH16" evidence="3">
    <location>
        <begin position="42"/>
        <end position="263"/>
    </location>
</feature>
<dbReference type="RefSeq" id="XP_069202286.1">
    <property type="nucleotide sequence ID" value="XM_069343733.1"/>
</dbReference>
<reference evidence="4 5" key="1">
    <citation type="submission" date="2024-07" db="EMBL/GenBank/DDBJ databases">
        <title>Draft sequence of the Neodothiora populina.</title>
        <authorList>
            <person name="Drown D.D."/>
            <person name="Schuette U.S."/>
            <person name="Buechlein A.B."/>
            <person name="Rusch D.R."/>
            <person name="Winton L.W."/>
            <person name="Adams G.A."/>
        </authorList>
    </citation>
    <scope>NUCLEOTIDE SEQUENCE [LARGE SCALE GENOMIC DNA]</scope>
    <source>
        <strain evidence="4 5">CPC 39397</strain>
    </source>
</reference>
<dbReference type="InterPro" id="IPR000757">
    <property type="entry name" value="Beta-glucanase-like"/>
</dbReference>
<keyword evidence="5" id="KW-1185">Reference proteome</keyword>
<evidence type="ECO:0000259" key="3">
    <source>
        <dbReference type="PROSITE" id="PS51762"/>
    </source>
</evidence>
<feature type="transmembrane region" description="Helical" evidence="1">
    <location>
        <begin position="411"/>
        <end position="430"/>
    </location>
</feature>
<proteinExistence type="predicted"/>
<dbReference type="InterPro" id="IPR013320">
    <property type="entry name" value="ConA-like_dom_sf"/>
</dbReference>
<dbReference type="PROSITE" id="PS51762">
    <property type="entry name" value="GH16_2"/>
    <property type="match status" value="1"/>
</dbReference>
<evidence type="ECO:0000256" key="2">
    <source>
        <dbReference type="SAM" id="SignalP"/>
    </source>
</evidence>
<dbReference type="EMBL" id="JBFMKM010000005">
    <property type="protein sequence ID" value="KAL1306013.1"/>
    <property type="molecule type" value="Genomic_DNA"/>
</dbReference>
<dbReference type="PANTHER" id="PTHR10963">
    <property type="entry name" value="GLYCOSYL HYDROLASE-RELATED"/>
    <property type="match status" value="1"/>
</dbReference>
<dbReference type="Pfam" id="PF26113">
    <property type="entry name" value="GH16_XgeA"/>
    <property type="match status" value="1"/>
</dbReference>
<keyword evidence="1" id="KW-0472">Membrane</keyword>
<evidence type="ECO:0000313" key="5">
    <source>
        <dbReference type="Proteomes" id="UP001562354"/>
    </source>
</evidence>
<protein>
    <recommendedName>
        <fullName evidence="3">GH16 domain-containing protein</fullName>
    </recommendedName>
</protein>
<dbReference type="Proteomes" id="UP001562354">
    <property type="component" value="Unassembled WGS sequence"/>
</dbReference>
<organism evidence="4 5">
    <name type="scientific">Neodothiora populina</name>
    <dbReference type="NCBI Taxonomy" id="2781224"/>
    <lineage>
        <taxon>Eukaryota</taxon>
        <taxon>Fungi</taxon>
        <taxon>Dikarya</taxon>
        <taxon>Ascomycota</taxon>
        <taxon>Pezizomycotina</taxon>
        <taxon>Dothideomycetes</taxon>
        <taxon>Dothideomycetidae</taxon>
        <taxon>Dothideales</taxon>
        <taxon>Dothioraceae</taxon>
        <taxon>Neodothiora</taxon>
    </lineage>
</organism>
<accession>A0ABR3PIP5</accession>
<keyword evidence="1" id="KW-1133">Transmembrane helix</keyword>
<feature type="chain" id="PRO_5045752501" description="GH16 domain-containing protein" evidence="2">
    <location>
        <begin position="26"/>
        <end position="431"/>
    </location>
</feature>
<comment type="caution">
    <text evidence="4">The sequence shown here is derived from an EMBL/GenBank/DDBJ whole genome shotgun (WGS) entry which is preliminary data.</text>
</comment>
<dbReference type="Gene3D" id="2.60.120.200">
    <property type="match status" value="1"/>
</dbReference>
<dbReference type="InterPro" id="IPR050546">
    <property type="entry name" value="Glycosyl_Hydrlase_16"/>
</dbReference>
<sequence length="431" mass="46027">MPSASPNISLTALVAVSCLALTAHARYILSDSFQGASFFDTFDFFTASDPTDGFVQYVDSKTAIKNELIGLVGGSQTDSSVYLGVDFKSVTTTGRQSVRIQSQQAWTHGLLVADIQASPSGCGSWPALWMLSHNPVWPGENGEIDILEGVNNQVTNAFTLHTSAGCAVRNDSSTFSGTMSTVDCDVNDPVQPKNAGCSITAPVNDTIKMNGQVRAHSTAGPKFNTQGGGVYAMLWEADALTFWFYPRGTVPADLAAGSSPDPSSWSQKPVAKFQGCEFDAHLSNLSIVINQSFCGKQNWPDQVYNTGGCAAQTGVSDCTSFVGQRPGAFANAYWLINSIKMYQETADASSSKTKRDGTPGFSLLDIPVIDISERSLPYVEKRHVPRIIEQAQTSGAVVGVHAGLEQDRRAGVTRALVIVGFLTSVFFVAML</sequence>
<name>A0ABR3PIP5_9PEZI</name>
<dbReference type="PANTHER" id="PTHR10963:SF24">
    <property type="entry name" value="GLYCOSIDASE C21B10.07-RELATED"/>
    <property type="match status" value="1"/>
</dbReference>